<protein>
    <submittedName>
        <fullName evidence="2">SagB-type dehydrogenase family enzyme</fullName>
    </submittedName>
</protein>
<dbReference type="PANTHER" id="PTHR43745:SF2">
    <property type="entry name" value="NITROREDUCTASE MJ1384-RELATED"/>
    <property type="match status" value="1"/>
</dbReference>
<dbReference type="RefSeq" id="WP_133805690.1">
    <property type="nucleotide sequence ID" value="NZ_SNWQ01000039.1"/>
</dbReference>
<evidence type="ECO:0000313" key="3">
    <source>
        <dbReference type="Proteomes" id="UP000295388"/>
    </source>
</evidence>
<feature type="domain" description="Nitroreductase" evidence="1">
    <location>
        <begin position="208"/>
        <end position="385"/>
    </location>
</feature>
<dbReference type="GO" id="GO:0016491">
    <property type="term" value="F:oxidoreductase activity"/>
    <property type="evidence" value="ECO:0007669"/>
    <property type="project" value="InterPro"/>
</dbReference>
<accession>A0A4R6J4C5</accession>
<sequence length="390" mass="42270">MTRADTLAPAEVAAEGATADTFELSPLFRAERRSTDGGCFAVAAGQGATRQIYDIDGDDSGGILTWLLSVSAAPLDDLERSVAHRLEVEPSRAHELCELLIAAQILVSGADAARLREAGRRWEAWGWRDAFDFHASFHGDSFMAYGTEQFRDLIDELVADAQNIGPQPSPYKEYEGRETIPLSGLRELSGHGVTLEKALLDNWPVAYFNHSGVELNDVAQLLVAAFGVLHEVNDAFLGPHLLKAYPSGGARHPIEVYLAARDVHGLAPGIYHYSPGSHVLVPVNGASALDPMNDACFQKPGIETASAVLFMTVRWFRHSWKYRYPRSYRMVLIEVGHAIQTACLAGALTNAQVYSSYAINDAAISDMLALSDDCEELPVMALALGMGGVV</sequence>
<dbReference type="Proteomes" id="UP000295388">
    <property type="component" value="Unassembled WGS sequence"/>
</dbReference>
<evidence type="ECO:0000259" key="1">
    <source>
        <dbReference type="Pfam" id="PF00881"/>
    </source>
</evidence>
<name>A0A4R6J4C5_9ACTN</name>
<dbReference type="NCBIfam" id="TIGR03605">
    <property type="entry name" value="antibiot_sagB"/>
    <property type="match status" value="1"/>
</dbReference>
<dbReference type="InterPro" id="IPR052544">
    <property type="entry name" value="Bacteriocin_Proc_Enz"/>
</dbReference>
<dbReference type="InterPro" id="IPR029479">
    <property type="entry name" value="Nitroreductase"/>
</dbReference>
<comment type="caution">
    <text evidence="2">The sequence shown here is derived from an EMBL/GenBank/DDBJ whole genome shotgun (WGS) entry which is preliminary data.</text>
</comment>
<gene>
    <name evidence="2" type="ORF">EV643_13918</name>
</gene>
<dbReference type="CDD" id="cd02142">
    <property type="entry name" value="McbC_SagB-like_oxidoreductase"/>
    <property type="match status" value="1"/>
</dbReference>
<dbReference type="PANTHER" id="PTHR43745">
    <property type="entry name" value="NITROREDUCTASE MJ1384-RELATED"/>
    <property type="match status" value="1"/>
</dbReference>
<dbReference type="InterPro" id="IPR000415">
    <property type="entry name" value="Nitroreductase-like"/>
</dbReference>
<reference evidence="2 3" key="1">
    <citation type="submission" date="2019-03" db="EMBL/GenBank/DDBJ databases">
        <title>Genomic Encyclopedia of Type Strains, Phase III (KMG-III): the genomes of soil and plant-associated and newly described type strains.</title>
        <authorList>
            <person name="Whitman W."/>
        </authorList>
    </citation>
    <scope>NUCLEOTIDE SEQUENCE [LARGE SCALE GENOMIC DNA]</scope>
    <source>
        <strain evidence="2 3">VKM Ac-2527</strain>
    </source>
</reference>
<dbReference type="AlphaFoldDB" id="A0A4R6J4C5"/>
<dbReference type="OrthoDB" id="3723182at2"/>
<keyword evidence="3" id="KW-1185">Reference proteome</keyword>
<dbReference type="SUPFAM" id="SSF55469">
    <property type="entry name" value="FMN-dependent nitroreductase-like"/>
    <property type="match status" value="1"/>
</dbReference>
<dbReference type="Gene3D" id="3.40.109.10">
    <property type="entry name" value="NADH Oxidase"/>
    <property type="match status" value="1"/>
</dbReference>
<evidence type="ECO:0000313" key="2">
    <source>
        <dbReference type="EMBL" id="TDO30219.1"/>
    </source>
</evidence>
<dbReference type="EMBL" id="SNWQ01000039">
    <property type="protein sequence ID" value="TDO30219.1"/>
    <property type="molecule type" value="Genomic_DNA"/>
</dbReference>
<organism evidence="2 3">
    <name type="scientific">Kribbella caucasensis</name>
    <dbReference type="NCBI Taxonomy" id="2512215"/>
    <lineage>
        <taxon>Bacteria</taxon>
        <taxon>Bacillati</taxon>
        <taxon>Actinomycetota</taxon>
        <taxon>Actinomycetes</taxon>
        <taxon>Propionibacteriales</taxon>
        <taxon>Kribbellaceae</taxon>
        <taxon>Kribbella</taxon>
    </lineage>
</organism>
<dbReference type="InterPro" id="IPR020051">
    <property type="entry name" value="SagB-type_dehydrogenase"/>
</dbReference>
<proteinExistence type="predicted"/>
<dbReference type="Pfam" id="PF00881">
    <property type="entry name" value="Nitroreductase"/>
    <property type="match status" value="1"/>
</dbReference>